<keyword evidence="3" id="KW-0413">Isomerase</keyword>
<dbReference type="Gene3D" id="3.40.30.10">
    <property type="entry name" value="Glutaredoxin"/>
    <property type="match status" value="1"/>
</dbReference>
<reference evidence="3 5" key="1">
    <citation type="journal article" date="2015" name="Stand. Genomic Sci.">
        <title>Genomic Encyclopedia of Bacterial and Archaeal Type Strains, Phase III: the genomes of soil and plant-associated and newly described type strains.</title>
        <authorList>
            <person name="Whitman W.B."/>
            <person name="Woyke T."/>
            <person name="Klenk H.P."/>
            <person name="Zhou Y."/>
            <person name="Lilburn T.G."/>
            <person name="Beck B.J."/>
            <person name="De Vos P."/>
            <person name="Vandamme P."/>
            <person name="Eisen J.A."/>
            <person name="Garrity G."/>
            <person name="Hugenholtz P."/>
            <person name="Kyrpides N.C."/>
        </authorList>
    </citation>
    <scope>NUCLEOTIDE SEQUENCE [LARGE SCALE GENOMIC DNA]</scope>
    <source>
        <strain evidence="3 5">CGMCC 1.5380</strain>
    </source>
</reference>
<comment type="caution">
    <text evidence="3">The sequence shown here is derived from an EMBL/GenBank/DDBJ whole genome shotgun (WGS) entry which is preliminary data.</text>
</comment>
<dbReference type="EMBL" id="VLKX01000002">
    <property type="protein sequence ID" value="TWI50763.1"/>
    <property type="molecule type" value="Genomic_DNA"/>
</dbReference>
<dbReference type="InterPro" id="IPR050553">
    <property type="entry name" value="Thioredoxin_ResA/DsbE_sf"/>
</dbReference>
<dbReference type="PANTHER" id="PTHR42852">
    <property type="entry name" value="THIOL:DISULFIDE INTERCHANGE PROTEIN DSBE"/>
    <property type="match status" value="1"/>
</dbReference>
<organism evidence="3 5">
    <name type="scientific">Flavobacterium glaciei</name>
    <dbReference type="NCBI Taxonomy" id="386300"/>
    <lineage>
        <taxon>Bacteria</taxon>
        <taxon>Pseudomonadati</taxon>
        <taxon>Bacteroidota</taxon>
        <taxon>Flavobacteriia</taxon>
        <taxon>Flavobacteriales</taxon>
        <taxon>Flavobacteriaceae</taxon>
        <taxon>Flavobacterium</taxon>
    </lineage>
</organism>
<dbReference type="AlphaFoldDB" id="A0A562Q272"/>
<evidence type="ECO:0000313" key="2">
    <source>
        <dbReference type="EMBL" id="RDI57435.1"/>
    </source>
</evidence>
<gene>
    <name evidence="2" type="ORF">DFR66_10247</name>
    <name evidence="3" type="ORF">IQ02_00669</name>
</gene>
<evidence type="ECO:0000313" key="4">
    <source>
        <dbReference type="Proteomes" id="UP000254518"/>
    </source>
</evidence>
<dbReference type="GO" id="GO:0016491">
    <property type="term" value="F:oxidoreductase activity"/>
    <property type="evidence" value="ECO:0007669"/>
    <property type="project" value="InterPro"/>
</dbReference>
<dbReference type="InterPro" id="IPR036249">
    <property type="entry name" value="Thioredoxin-like_sf"/>
</dbReference>
<dbReference type="PANTHER" id="PTHR42852:SF13">
    <property type="entry name" value="PROTEIN DIPZ"/>
    <property type="match status" value="1"/>
</dbReference>
<accession>A0A562Q272</accession>
<reference evidence="3" key="3">
    <citation type="submission" date="2019-07" db="EMBL/GenBank/DDBJ databases">
        <authorList>
            <person name="Whitman W."/>
            <person name="Huntemann M."/>
            <person name="Clum A."/>
            <person name="Pillay M."/>
            <person name="Palaniappan K."/>
            <person name="Varghese N."/>
            <person name="Mikhailova N."/>
            <person name="Stamatis D."/>
            <person name="Reddy T."/>
            <person name="Daum C."/>
            <person name="Shapiro N."/>
            <person name="Ivanova N."/>
            <person name="Kyrpides N."/>
            <person name="Woyke T."/>
        </authorList>
    </citation>
    <scope>NUCLEOTIDE SEQUENCE</scope>
    <source>
        <strain evidence="3">CGMCC 1.5380</strain>
    </source>
</reference>
<evidence type="ECO:0000313" key="5">
    <source>
        <dbReference type="Proteomes" id="UP000321392"/>
    </source>
</evidence>
<dbReference type="SUPFAM" id="SSF52833">
    <property type="entry name" value="Thioredoxin-like"/>
    <property type="match status" value="1"/>
</dbReference>
<dbReference type="Proteomes" id="UP000254518">
    <property type="component" value="Unassembled WGS sequence"/>
</dbReference>
<dbReference type="InterPro" id="IPR000866">
    <property type="entry name" value="AhpC/TSA"/>
</dbReference>
<dbReference type="RefSeq" id="WP_114753225.1">
    <property type="nucleotide sequence ID" value="NZ_QQBA01000002.1"/>
</dbReference>
<dbReference type="InterPro" id="IPR013766">
    <property type="entry name" value="Thioredoxin_domain"/>
</dbReference>
<dbReference type="GO" id="GO:0016853">
    <property type="term" value="F:isomerase activity"/>
    <property type="evidence" value="ECO:0007669"/>
    <property type="project" value="UniProtKB-KW"/>
</dbReference>
<evidence type="ECO:0000313" key="3">
    <source>
        <dbReference type="EMBL" id="TWI50763.1"/>
    </source>
</evidence>
<dbReference type="PROSITE" id="PS51352">
    <property type="entry name" value="THIOREDOXIN_2"/>
    <property type="match status" value="1"/>
</dbReference>
<reference evidence="2 4" key="2">
    <citation type="submission" date="2018-07" db="EMBL/GenBank/DDBJ databases">
        <title>Genomic Encyclopedia of Type Strains, Phase IV (KMG-IV): sequencing the most valuable type-strain genomes for metagenomic binning, comparative biology and taxonomic classification.</title>
        <authorList>
            <person name="Goeker M."/>
        </authorList>
    </citation>
    <scope>NUCLEOTIDE SEQUENCE [LARGE SCALE GENOMIC DNA]</scope>
    <source>
        <strain evidence="2 4">DSM 19728</strain>
    </source>
</reference>
<evidence type="ECO:0000259" key="1">
    <source>
        <dbReference type="PROSITE" id="PS51352"/>
    </source>
</evidence>
<dbReference type="Pfam" id="PF00578">
    <property type="entry name" value="AhpC-TSA"/>
    <property type="match status" value="1"/>
</dbReference>
<feature type="domain" description="Thioredoxin" evidence="1">
    <location>
        <begin position="51"/>
        <end position="188"/>
    </location>
</feature>
<keyword evidence="4" id="KW-1185">Reference proteome</keyword>
<dbReference type="OrthoDB" id="9815205at2"/>
<sequence>MEPKKSKKTTIQNIIFIVFIALLLFSPLGTFVKVHLNRLIAFSPKTIAVTDQKMISSYQWQLKDASGKTVSLESYKGKIIFINFWATWCPPCIAEMPSIQKLYADYQDKMVFLFVTTDSFEKANAFMIKENLTLPVHQSLSNPPLELESSTIPATYLVDQSGNIIVAKIGTADWNSDSFREKLNELLKNN</sequence>
<dbReference type="EMBL" id="QQBA01000002">
    <property type="protein sequence ID" value="RDI57435.1"/>
    <property type="molecule type" value="Genomic_DNA"/>
</dbReference>
<name>A0A562Q272_9FLAO</name>
<protein>
    <submittedName>
        <fullName evidence="3">Thiol-disulfide isomerase/thioredoxin</fullName>
    </submittedName>
</protein>
<dbReference type="CDD" id="cd02966">
    <property type="entry name" value="TlpA_like_family"/>
    <property type="match status" value="1"/>
</dbReference>
<dbReference type="Proteomes" id="UP000321392">
    <property type="component" value="Unassembled WGS sequence"/>
</dbReference>
<proteinExistence type="predicted"/>
<dbReference type="GO" id="GO:0016209">
    <property type="term" value="F:antioxidant activity"/>
    <property type="evidence" value="ECO:0007669"/>
    <property type="project" value="InterPro"/>
</dbReference>